<dbReference type="eggNOG" id="ENOG502ZH0K">
    <property type="taxonomic scope" value="Bacteria"/>
</dbReference>
<gene>
    <name evidence="1" type="ORF">JoomaDRAFT_3850</name>
</gene>
<dbReference type="EMBL" id="JH651379">
    <property type="protein sequence ID" value="EIJ40779.1"/>
    <property type="molecule type" value="Genomic_DNA"/>
</dbReference>
<evidence type="ECO:0000313" key="1">
    <source>
        <dbReference type="EMBL" id="EIJ40779.1"/>
    </source>
</evidence>
<dbReference type="HOGENOM" id="CLU_849357_0_0_10"/>
<dbReference type="STRING" id="926559.JoomaDRAFT_3850"/>
<dbReference type="Proteomes" id="UP000004690">
    <property type="component" value="Unassembled WGS sequence"/>
</dbReference>
<dbReference type="RefSeq" id="WP_008615340.1">
    <property type="nucleotide sequence ID" value="NZ_JH651379.1"/>
</dbReference>
<dbReference type="AlphaFoldDB" id="I3CAY6"/>
<protein>
    <submittedName>
        <fullName evidence="1">Uncharacterized protein</fullName>
    </submittedName>
</protein>
<evidence type="ECO:0000313" key="2">
    <source>
        <dbReference type="Proteomes" id="UP000004690"/>
    </source>
</evidence>
<keyword evidence="2" id="KW-1185">Reference proteome</keyword>
<dbReference type="OrthoDB" id="8455901at2"/>
<organism evidence="1 2">
    <name type="scientific">Galbibacter orientalis DSM 19592</name>
    <dbReference type="NCBI Taxonomy" id="926559"/>
    <lineage>
        <taxon>Bacteria</taxon>
        <taxon>Pseudomonadati</taxon>
        <taxon>Bacteroidota</taxon>
        <taxon>Flavobacteriia</taxon>
        <taxon>Flavobacteriales</taxon>
        <taxon>Flavobacteriaceae</taxon>
        <taxon>Galbibacter</taxon>
    </lineage>
</organism>
<accession>I3CAY6</accession>
<proteinExistence type="predicted"/>
<sequence>MGKSKTIEQKMKDDQKFREYMNQLDQDSKKEEEKIFTKIKENITSHYDGNGWDHARFFGNRNSDYQNYDDWSLARINNMVDMIGNALSDGNFPSKEVPGSEDAEESTVDDAKDFLGAFQGDYSLIIKRVKAIISGVLTQFATASKTSRKTTFKDMPLSGGLHLFFGSTGEVFTNNTFFTNQYIGSFQIVFEVMMSVDEGQAIGVQQILATTEQELSILKDLILEARKASAESLKKILKEEPEKYVATKATYDLILADLKKDRAEVMLEYDKYNQVTAAVDNLYTKTASNKVVTSAPEDDLKNIFSEWEFGIASRYINEKYNDAALID</sequence>
<name>I3CAY6_9FLAO</name>
<reference evidence="1 2" key="1">
    <citation type="submission" date="2012-02" db="EMBL/GenBank/DDBJ databases">
        <title>Improved High-Quality Draft genome of Joostella marina DSM 19592.</title>
        <authorList>
            <consortium name="US DOE Joint Genome Institute (JGI-PGF)"/>
            <person name="Lucas S."/>
            <person name="Copeland A."/>
            <person name="Lapidus A."/>
            <person name="Bruce D."/>
            <person name="Goodwin L."/>
            <person name="Pitluck S."/>
            <person name="Peters L."/>
            <person name="Chertkov O."/>
            <person name="Ovchinnikova G."/>
            <person name="Kyrpides N."/>
            <person name="Mavromatis K."/>
            <person name="Detter J.C."/>
            <person name="Han C."/>
            <person name="Land M."/>
            <person name="Hauser L."/>
            <person name="Markowitz V."/>
            <person name="Cheng J.-F."/>
            <person name="Hugenholtz P."/>
            <person name="Woyke T."/>
            <person name="Wu D."/>
            <person name="Tindall B."/>
            <person name="Brambilla E."/>
            <person name="Klenk H.-P."/>
            <person name="Eisen J.A."/>
        </authorList>
    </citation>
    <scope>NUCLEOTIDE SEQUENCE [LARGE SCALE GENOMIC DNA]</scope>
    <source>
        <strain evidence="1 2">DSM 19592</strain>
    </source>
</reference>